<protein>
    <submittedName>
        <fullName evidence="2">(rape) hypothetical protein</fullName>
    </submittedName>
</protein>
<gene>
    <name evidence="2" type="ORF">DARMORV10_C01P50600.1</name>
</gene>
<sequence>LQAATSSGSIGHFWTHVVSLNQTTDSVDLTTKPDLEDEGASRNEESTEENNVEFVEQAMVERMRDCVLFRGLWVKDDDECPLYQPGSCY</sequence>
<evidence type="ECO:0000256" key="1">
    <source>
        <dbReference type="SAM" id="MobiDB-lite"/>
    </source>
</evidence>
<organism evidence="2">
    <name type="scientific">Brassica napus</name>
    <name type="common">Rape</name>
    <dbReference type="NCBI Taxonomy" id="3708"/>
    <lineage>
        <taxon>Eukaryota</taxon>
        <taxon>Viridiplantae</taxon>
        <taxon>Streptophyta</taxon>
        <taxon>Embryophyta</taxon>
        <taxon>Tracheophyta</taxon>
        <taxon>Spermatophyta</taxon>
        <taxon>Magnoliopsida</taxon>
        <taxon>eudicotyledons</taxon>
        <taxon>Gunneridae</taxon>
        <taxon>Pentapetalae</taxon>
        <taxon>rosids</taxon>
        <taxon>malvids</taxon>
        <taxon>Brassicales</taxon>
        <taxon>Brassicaceae</taxon>
        <taxon>Brassiceae</taxon>
        <taxon>Brassica</taxon>
    </lineage>
</organism>
<evidence type="ECO:0000313" key="2">
    <source>
        <dbReference type="EMBL" id="CAF2079052.1"/>
    </source>
</evidence>
<name>A0A816RZU0_BRANA</name>
<reference evidence="2" key="1">
    <citation type="submission" date="2021-01" db="EMBL/GenBank/DDBJ databases">
        <authorList>
            <consortium name="Genoscope - CEA"/>
            <person name="William W."/>
        </authorList>
    </citation>
    <scope>NUCLEOTIDE SEQUENCE</scope>
</reference>
<dbReference type="Proteomes" id="UP001295469">
    <property type="component" value="Chromosome C01"/>
</dbReference>
<accession>A0A816RZU0</accession>
<dbReference type="EMBL" id="HG994365">
    <property type="protein sequence ID" value="CAF2079052.1"/>
    <property type="molecule type" value="Genomic_DNA"/>
</dbReference>
<feature type="region of interest" description="Disordered" evidence="1">
    <location>
        <begin position="25"/>
        <end position="51"/>
    </location>
</feature>
<dbReference type="AlphaFoldDB" id="A0A816RZU0"/>
<feature type="compositionally biased region" description="Basic and acidic residues" evidence="1">
    <location>
        <begin position="31"/>
        <end position="45"/>
    </location>
</feature>
<proteinExistence type="predicted"/>
<feature type="non-terminal residue" evidence="2">
    <location>
        <position position="1"/>
    </location>
</feature>